<protein>
    <submittedName>
        <fullName evidence="1">Uncharacterized protein</fullName>
    </submittedName>
</protein>
<dbReference type="AlphaFoldDB" id="A0A9N9TI69"/>
<gene>
    <name evidence="1" type="ORF">PHYEVI_LOCUS5437</name>
</gene>
<evidence type="ECO:0000313" key="1">
    <source>
        <dbReference type="EMBL" id="CAG9859060.1"/>
    </source>
</evidence>
<name>A0A9N9TI69_PHYSR</name>
<evidence type="ECO:0000313" key="2">
    <source>
        <dbReference type="Proteomes" id="UP001153712"/>
    </source>
</evidence>
<reference evidence="1" key="1">
    <citation type="submission" date="2022-01" db="EMBL/GenBank/DDBJ databases">
        <authorList>
            <person name="King R."/>
        </authorList>
    </citation>
    <scope>NUCLEOTIDE SEQUENCE</scope>
</reference>
<dbReference type="Proteomes" id="UP001153712">
    <property type="component" value="Chromosome 2"/>
</dbReference>
<organism evidence="1 2">
    <name type="scientific">Phyllotreta striolata</name>
    <name type="common">Striped flea beetle</name>
    <name type="synonym">Crioceris striolata</name>
    <dbReference type="NCBI Taxonomy" id="444603"/>
    <lineage>
        <taxon>Eukaryota</taxon>
        <taxon>Metazoa</taxon>
        <taxon>Ecdysozoa</taxon>
        <taxon>Arthropoda</taxon>
        <taxon>Hexapoda</taxon>
        <taxon>Insecta</taxon>
        <taxon>Pterygota</taxon>
        <taxon>Neoptera</taxon>
        <taxon>Endopterygota</taxon>
        <taxon>Coleoptera</taxon>
        <taxon>Polyphaga</taxon>
        <taxon>Cucujiformia</taxon>
        <taxon>Chrysomeloidea</taxon>
        <taxon>Chrysomelidae</taxon>
        <taxon>Galerucinae</taxon>
        <taxon>Alticini</taxon>
        <taxon>Phyllotreta</taxon>
    </lineage>
</organism>
<keyword evidence="2" id="KW-1185">Reference proteome</keyword>
<proteinExistence type="predicted"/>
<dbReference type="EMBL" id="OU900095">
    <property type="protein sequence ID" value="CAG9859060.1"/>
    <property type="molecule type" value="Genomic_DNA"/>
</dbReference>
<accession>A0A9N9TI69</accession>
<sequence>MMPFVSALGGRQDRGLYVQHSVKNWSMPINFSETPNREVEDERAGTTLISDDGEVRYSKREENGWFSEKIHGY</sequence>